<evidence type="ECO:0000313" key="2">
    <source>
        <dbReference type="Proteomes" id="UP000010471"/>
    </source>
</evidence>
<geneLocation type="plasmid" evidence="1 2">
    <name>pMIC7113.08</name>
</geneLocation>
<sequence length="168" mass="17460">MATLTPGTGGTLKSTTLENGFHEALSRVALAEQDITKDTQVLTRVTMSNDVRASRITGTFTFALTKETTSAGSTSFIVADHLTNSGYAAGTGGTIKSATLPAAIVEIAEALQSKEQITSKNSSNINTITGLTYDSETLLVSGSFDYSTVATMSASGELTVSAKTYLTD</sequence>
<dbReference type="AlphaFoldDB" id="K9WRF0"/>
<protein>
    <submittedName>
        <fullName evidence="1">Uncharacterized protein</fullName>
    </submittedName>
</protein>
<organism evidence="1 2">
    <name type="scientific">Allocoleopsis franciscana PCC 7113</name>
    <dbReference type="NCBI Taxonomy" id="1173027"/>
    <lineage>
        <taxon>Bacteria</taxon>
        <taxon>Bacillati</taxon>
        <taxon>Cyanobacteriota</taxon>
        <taxon>Cyanophyceae</taxon>
        <taxon>Coleofasciculales</taxon>
        <taxon>Coleofasciculaceae</taxon>
        <taxon>Allocoleopsis</taxon>
        <taxon>Allocoleopsis franciscana</taxon>
    </lineage>
</organism>
<dbReference type="HOGENOM" id="CLU_1584604_0_0_3"/>
<dbReference type="Proteomes" id="UP000010471">
    <property type="component" value="Plasmid pMIC7113.08"/>
</dbReference>
<dbReference type="OrthoDB" id="572919at2"/>
<accession>K9WRF0</accession>
<reference evidence="1 2" key="1">
    <citation type="submission" date="2012-06" db="EMBL/GenBank/DDBJ databases">
        <title>Finished plasmid 8 of genome of Microcoleus sp. PCC 7113.</title>
        <authorList>
            <consortium name="US DOE Joint Genome Institute"/>
            <person name="Gugger M."/>
            <person name="Coursin T."/>
            <person name="Rippka R."/>
            <person name="Tandeau De Marsac N."/>
            <person name="Huntemann M."/>
            <person name="Wei C.-L."/>
            <person name="Han J."/>
            <person name="Detter J.C."/>
            <person name="Han C."/>
            <person name="Tapia R."/>
            <person name="Chen A."/>
            <person name="Kyrpides N."/>
            <person name="Mavromatis K."/>
            <person name="Markowitz V."/>
            <person name="Szeto E."/>
            <person name="Ivanova N."/>
            <person name="Pagani I."/>
            <person name="Pati A."/>
            <person name="Goodwin L."/>
            <person name="Nordberg H.P."/>
            <person name="Cantor M.N."/>
            <person name="Hua S.X."/>
            <person name="Woyke T."/>
            <person name="Kerfeld C.A."/>
        </authorList>
    </citation>
    <scope>NUCLEOTIDE SEQUENCE [LARGE SCALE GENOMIC DNA]</scope>
    <source>
        <strain evidence="1 2">PCC 7113</strain>
        <plasmid evidence="1 2">pMIC7113.08</plasmid>
    </source>
</reference>
<dbReference type="KEGG" id="mic:Mic7113_6809"/>
<gene>
    <name evidence="1" type="ORF">Mic7113_6809</name>
</gene>
<proteinExistence type="predicted"/>
<name>K9WRF0_9CYAN</name>
<dbReference type="EMBL" id="CP003638">
    <property type="protein sequence ID" value="AFZ22366.1"/>
    <property type="molecule type" value="Genomic_DNA"/>
</dbReference>
<evidence type="ECO:0000313" key="1">
    <source>
        <dbReference type="EMBL" id="AFZ22366.1"/>
    </source>
</evidence>
<dbReference type="RefSeq" id="WP_015186356.1">
    <property type="nucleotide sequence ID" value="NC_019743.1"/>
</dbReference>
<keyword evidence="2" id="KW-1185">Reference proteome</keyword>
<keyword evidence="1" id="KW-0614">Plasmid</keyword>